<dbReference type="Pfam" id="PF07943">
    <property type="entry name" value="PBP5_C"/>
    <property type="match status" value="1"/>
</dbReference>
<comment type="similarity">
    <text evidence="3 15">Belongs to the peptidase S11 family.</text>
</comment>
<dbReference type="Pfam" id="PF00768">
    <property type="entry name" value="Peptidase_S11"/>
    <property type="match status" value="1"/>
</dbReference>
<comment type="pathway">
    <text evidence="2">Cell wall biogenesis; peptidoglycan biosynthesis.</text>
</comment>
<sequence length="406" mass="44644">MTGGYLVLKKIIIYSLLFAIIFTMPIASTVLAGADSDVEVFTQTSGSGNALNLKAKGAILIDGTTGTVLFEHNSRERLPMASVTKIMTMLLTMEAIDTGRISYDDMIPASPHAISIGTTQLWLKEGEEFSVRDMLKAVTIRSANDAAIMLAEKIAGSEEAFVAKMNEKAAELGMKDTKFMDCSGLTDEGQYSTAYDIAIMSRELLTKYPEIIEYTTKWHDTIRDGKTSLDNTNKLIRSYDGIIGLKTGYTEAAGYNLSAAAKRNNLMLISVVLGEPDSNTRFRESAKLLDYGFANYELADVNKKGEELLTIEVKKGLSKNVVGVLKSDVQLLLPKGYKGKIERKVRAVEELVAPVAEGQKIGEAVYLMDGKEINKADIVAQYGVEKTTFTRLLIKMLSMWFCIGRR</sequence>
<evidence type="ECO:0000256" key="1">
    <source>
        <dbReference type="ARBA" id="ARBA00003217"/>
    </source>
</evidence>
<comment type="catalytic activity">
    <reaction evidence="12">
        <text>Preferential cleavage: (Ac)2-L-Lys-D-Ala-|-D-Ala. Also transpeptidation of peptidyl-alanyl moieties that are N-acyl substituents of D-alanine.</text>
        <dbReference type="EC" id="3.4.16.4"/>
    </reaction>
</comment>
<evidence type="ECO:0000259" key="17">
    <source>
        <dbReference type="SMART" id="SM00936"/>
    </source>
</evidence>
<feature type="active site" description="Acyl-ester intermediate" evidence="13">
    <location>
        <position position="82"/>
    </location>
</feature>
<evidence type="ECO:0000256" key="10">
    <source>
        <dbReference type="ARBA" id="ARBA00022984"/>
    </source>
</evidence>
<gene>
    <name evidence="18" type="ORF">CDQ84_11890</name>
</gene>
<comment type="function">
    <text evidence="1">Removes C-terminal D-alanyl residues from sugar-peptide cell wall precursors.</text>
</comment>
<dbReference type="GO" id="GO:0006508">
    <property type="term" value="P:proteolysis"/>
    <property type="evidence" value="ECO:0007669"/>
    <property type="project" value="UniProtKB-KW"/>
</dbReference>
<evidence type="ECO:0000256" key="2">
    <source>
        <dbReference type="ARBA" id="ARBA00004752"/>
    </source>
</evidence>
<evidence type="ECO:0000256" key="12">
    <source>
        <dbReference type="ARBA" id="ARBA00034000"/>
    </source>
</evidence>
<dbReference type="EC" id="3.4.16.4" evidence="4"/>
<evidence type="ECO:0000256" key="11">
    <source>
        <dbReference type="ARBA" id="ARBA00023316"/>
    </source>
</evidence>
<evidence type="ECO:0000256" key="4">
    <source>
        <dbReference type="ARBA" id="ARBA00012448"/>
    </source>
</evidence>
<dbReference type="Proteomes" id="UP000236151">
    <property type="component" value="Unassembled WGS sequence"/>
</dbReference>
<organism evidence="18 19">
    <name type="scientific">Clostridium thermosuccinogenes</name>
    <dbReference type="NCBI Taxonomy" id="84032"/>
    <lineage>
        <taxon>Bacteria</taxon>
        <taxon>Bacillati</taxon>
        <taxon>Bacillota</taxon>
        <taxon>Clostridia</taxon>
        <taxon>Eubacteriales</taxon>
        <taxon>Clostridiaceae</taxon>
        <taxon>Clostridium</taxon>
    </lineage>
</organism>
<dbReference type="GO" id="GO:0071555">
    <property type="term" value="P:cell wall organization"/>
    <property type="evidence" value="ECO:0007669"/>
    <property type="project" value="UniProtKB-KW"/>
</dbReference>
<evidence type="ECO:0000313" key="19">
    <source>
        <dbReference type="Proteomes" id="UP000236151"/>
    </source>
</evidence>
<dbReference type="Gene3D" id="2.60.410.10">
    <property type="entry name" value="D-Ala-D-Ala carboxypeptidase, C-terminal domain"/>
    <property type="match status" value="1"/>
</dbReference>
<feature type="domain" description="Peptidase S11 D-Ala-D-Ala carboxypeptidase A C-terminal" evidence="17">
    <location>
        <begin position="296"/>
        <end position="386"/>
    </location>
</feature>
<dbReference type="EMBL" id="NIOJ01000031">
    <property type="protein sequence ID" value="PNT98047.1"/>
    <property type="molecule type" value="Genomic_DNA"/>
</dbReference>
<keyword evidence="6" id="KW-0645">Protease</keyword>
<feature type="binding site" evidence="14">
    <location>
        <position position="246"/>
    </location>
    <ligand>
        <name>substrate</name>
    </ligand>
</feature>
<evidence type="ECO:0000256" key="3">
    <source>
        <dbReference type="ARBA" id="ARBA00007164"/>
    </source>
</evidence>
<keyword evidence="16" id="KW-0812">Transmembrane</keyword>
<evidence type="ECO:0000256" key="14">
    <source>
        <dbReference type="PIRSR" id="PIRSR618044-2"/>
    </source>
</evidence>
<dbReference type="InterPro" id="IPR012338">
    <property type="entry name" value="Beta-lactam/transpept-like"/>
</dbReference>
<keyword evidence="11" id="KW-0961">Cell wall biogenesis/degradation</keyword>
<dbReference type="KEGG" id="cthd:CDO33_07155"/>
<dbReference type="OrthoDB" id="9791132at2"/>
<keyword evidence="9" id="KW-0133">Cell shape</keyword>
<reference evidence="18 19" key="1">
    <citation type="submission" date="2017-06" db="EMBL/GenBank/DDBJ databases">
        <title>Investigating the central metabolism of Clostridium thermosuccinogenes.</title>
        <authorList>
            <person name="Koendjbiharie J.G."/>
            <person name="van Kranenburg R."/>
        </authorList>
    </citation>
    <scope>NUCLEOTIDE SEQUENCE [LARGE SCALE GENOMIC DNA]</scope>
    <source>
        <strain evidence="18 19">DSM 5806</strain>
    </source>
</reference>
<feature type="active site" description="Proton acceptor" evidence="13">
    <location>
        <position position="85"/>
    </location>
</feature>
<dbReference type="PRINTS" id="PR00725">
    <property type="entry name" value="DADACBPTASE1"/>
</dbReference>
<dbReference type="Gene3D" id="3.40.710.10">
    <property type="entry name" value="DD-peptidase/beta-lactamase superfamily"/>
    <property type="match status" value="1"/>
</dbReference>
<dbReference type="SUPFAM" id="SSF69189">
    <property type="entry name" value="Penicillin-binding protein associated domain"/>
    <property type="match status" value="1"/>
</dbReference>
<dbReference type="GO" id="GO:0009252">
    <property type="term" value="P:peptidoglycan biosynthetic process"/>
    <property type="evidence" value="ECO:0007669"/>
    <property type="project" value="UniProtKB-UniPathway"/>
</dbReference>
<dbReference type="GO" id="GO:0009002">
    <property type="term" value="F:serine-type D-Ala-D-Ala carboxypeptidase activity"/>
    <property type="evidence" value="ECO:0007669"/>
    <property type="project" value="UniProtKB-EC"/>
</dbReference>
<comment type="caution">
    <text evidence="18">The sequence shown here is derived from an EMBL/GenBank/DDBJ whole genome shotgun (WGS) entry which is preliminary data.</text>
</comment>
<proteinExistence type="inferred from homology"/>
<dbReference type="InterPro" id="IPR012907">
    <property type="entry name" value="Peptidase_S11_C"/>
</dbReference>
<accession>A0A2K2FGY2</accession>
<dbReference type="PANTHER" id="PTHR21581">
    <property type="entry name" value="D-ALANYL-D-ALANINE CARBOXYPEPTIDASE"/>
    <property type="match status" value="1"/>
</dbReference>
<keyword evidence="7" id="KW-0732">Signal</keyword>
<feature type="transmembrane region" description="Helical" evidence="16">
    <location>
        <begin position="12"/>
        <end position="34"/>
    </location>
</feature>
<keyword evidence="19" id="KW-1185">Reference proteome</keyword>
<keyword evidence="16" id="KW-1133">Transmembrane helix</keyword>
<evidence type="ECO:0000256" key="9">
    <source>
        <dbReference type="ARBA" id="ARBA00022960"/>
    </source>
</evidence>
<evidence type="ECO:0000256" key="7">
    <source>
        <dbReference type="ARBA" id="ARBA00022729"/>
    </source>
</evidence>
<dbReference type="InterPro" id="IPR001967">
    <property type="entry name" value="Peptidase_S11_N"/>
</dbReference>
<dbReference type="InterPro" id="IPR018044">
    <property type="entry name" value="Peptidase_S11"/>
</dbReference>
<evidence type="ECO:0000256" key="8">
    <source>
        <dbReference type="ARBA" id="ARBA00022801"/>
    </source>
</evidence>
<keyword evidence="10" id="KW-0573">Peptidoglycan synthesis</keyword>
<dbReference type="SMART" id="SM00936">
    <property type="entry name" value="PBP5_C"/>
    <property type="match status" value="1"/>
</dbReference>
<evidence type="ECO:0000256" key="16">
    <source>
        <dbReference type="SAM" id="Phobius"/>
    </source>
</evidence>
<dbReference type="GO" id="GO:0008360">
    <property type="term" value="P:regulation of cell shape"/>
    <property type="evidence" value="ECO:0007669"/>
    <property type="project" value="UniProtKB-KW"/>
</dbReference>
<protein>
    <recommendedName>
        <fullName evidence="4">serine-type D-Ala-D-Ala carboxypeptidase</fullName>
        <ecNumber evidence="4">3.4.16.4</ecNumber>
    </recommendedName>
</protein>
<keyword evidence="8" id="KW-0378">Hydrolase</keyword>
<dbReference type="AlphaFoldDB" id="A0A2K2FGY2"/>
<feature type="active site" evidence="13">
    <location>
        <position position="142"/>
    </location>
</feature>
<name>A0A2K2FGY2_9CLOT</name>
<dbReference type="SUPFAM" id="SSF56601">
    <property type="entry name" value="beta-lactamase/transpeptidase-like"/>
    <property type="match status" value="1"/>
</dbReference>
<evidence type="ECO:0000256" key="13">
    <source>
        <dbReference type="PIRSR" id="PIRSR618044-1"/>
    </source>
</evidence>
<evidence type="ECO:0000256" key="6">
    <source>
        <dbReference type="ARBA" id="ARBA00022670"/>
    </source>
</evidence>
<evidence type="ECO:0000313" key="18">
    <source>
        <dbReference type="EMBL" id="PNT98047.1"/>
    </source>
</evidence>
<dbReference type="UniPathway" id="UPA00219"/>
<keyword evidence="16" id="KW-0472">Membrane</keyword>
<dbReference type="InterPro" id="IPR037167">
    <property type="entry name" value="Peptidase_S11_C_sf"/>
</dbReference>
<keyword evidence="5 18" id="KW-0121">Carboxypeptidase</keyword>
<evidence type="ECO:0000256" key="15">
    <source>
        <dbReference type="RuleBase" id="RU004016"/>
    </source>
</evidence>
<dbReference type="InterPro" id="IPR015956">
    <property type="entry name" value="Peniciliin-bd_prot_C_sf"/>
</dbReference>
<dbReference type="PANTHER" id="PTHR21581:SF6">
    <property type="entry name" value="TRAFFICKING PROTEIN PARTICLE COMPLEX SUBUNIT 12"/>
    <property type="match status" value="1"/>
</dbReference>
<evidence type="ECO:0000256" key="5">
    <source>
        <dbReference type="ARBA" id="ARBA00022645"/>
    </source>
</evidence>